<dbReference type="EMBL" id="CAJVPM010024794">
    <property type="protein sequence ID" value="CAG8655229.1"/>
    <property type="molecule type" value="Genomic_DNA"/>
</dbReference>
<evidence type="ECO:0000313" key="2">
    <source>
        <dbReference type="Proteomes" id="UP000789860"/>
    </source>
</evidence>
<evidence type="ECO:0000313" key="1">
    <source>
        <dbReference type="EMBL" id="CAG8655229.1"/>
    </source>
</evidence>
<gene>
    <name evidence="1" type="ORF">SCALOS_LOCUS8815</name>
</gene>
<comment type="caution">
    <text evidence="1">The sequence shown here is derived from an EMBL/GenBank/DDBJ whole genome shotgun (WGS) entry which is preliminary data.</text>
</comment>
<feature type="non-terminal residue" evidence="1">
    <location>
        <position position="1"/>
    </location>
</feature>
<accession>A0ACA9NJH8</accession>
<keyword evidence="2" id="KW-1185">Reference proteome</keyword>
<dbReference type="Proteomes" id="UP000789860">
    <property type="component" value="Unassembled WGS sequence"/>
</dbReference>
<protein>
    <submittedName>
        <fullName evidence="1">2013_t:CDS:1</fullName>
    </submittedName>
</protein>
<reference evidence="1" key="1">
    <citation type="submission" date="2021-06" db="EMBL/GenBank/DDBJ databases">
        <authorList>
            <person name="Kallberg Y."/>
            <person name="Tangrot J."/>
            <person name="Rosling A."/>
        </authorList>
    </citation>
    <scope>NUCLEOTIDE SEQUENCE</scope>
    <source>
        <strain evidence="1">AU212A</strain>
    </source>
</reference>
<name>A0ACA9NJH8_9GLOM</name>
<proteinExistence type="predicted"/>
<organism evidence="1 2">
    <name type="scientific">Scutellospora calospora</name>
    <dbReference type="NCBI Taxonomy" id="85575"/>
    <lineage>
        <taxon>Eukaryota</taxon>
        <taxon>Fungi</taxon>
        <taxon>Fungi incertae sedis</taxon>
        <taxon>Mucoromycota</taxon>
        <taxon>Glomeromycotina</taxon>
        <taxon>Glomeromycetes</taxon>
        <taxon>Diversisporales</taxon>
        <taxon>Gigasporaceae</taxon>
        <taxon>Scutellospora</taxon>
    </lineage>
</organism>
<sequence>ALRICWYLLNQYARIFDILYSDYQQSQGRIVSNNFDPIELLTIHSYADNIEKRREE</sequence>